<gene>
    <name evidence="1" type="ORF">KVH43_02085</name>
</gene>
<protein>
    <submittedName>
        <fullName evidence="1">Helix-turn-helix domain-containing protein</fullName>
    </submittedName>
</protein>
<name>A0ABX8RHZ6_9CLOT</name>
<evidence type="ECO:0000313" key="2">
    <source>
        <dbReference type="Proteomes" id="UP000886818"/>
    </source>
</evidence>
<dbReference type="EMBL" id="CP078093">
    <property type="protein sequence ID" value="QXM06561.1"/>
    <property type="molecule type" value="Genomic_DNA"/>
</dbReference>
<sequence>MTYKKWTEDETNYLICNYAKKSINKIADDLNRSKDSIFKKAKRLGLTKQIKHWKECEVDYLIDRWGKSPAYDIANELNRSIHSVKKKAIELKLGPERIANGEFLTTGDIAYLLNKNPSLIYRWIRDGFIKGRRFGKKKTFQIKPQHLINFLKDYPDKWSAYKARVDLIKPYFCYTNRANIPEWFECKVQEDIHSQII</sequence>
<keyword evidence="2" id="KW-1185">Reference proteome</keyword>
<dbReference type="Proteomes" id="UP000886818">
    <property type="component" value="Chromosome"/>
</dbReference>
<organism evidence="1 2">
    <name type="scientific">Crassaminicella indica</name>
    <dbReference type="NCBI Taxonomy" id="2855394"/>
    <lineage>
        <taxon>Bacteria</taxon>
        <taxon>Bacillati</taxon>
        <taxon>Bacillota</taxon>
        <taxon>Clostridia</taxon>
        <taxon>Eubacteriales</taxon>
        <taxon>Clostridiaceae</taxon>
        <taxon>Crassaminicella</taxon>
    </lineage>
</organism>
<evidence type="ECO:0000313" key="1">
    <source>
        <dbReference type="EMBL" id="QXM06561.1"/>
    </source>
</evidence>
<proteinExistence type="predicted"/>
<accession>A0ABX8RHZ6</accession>
<dbReference type="RefSeq" id="WP_218283257.1">
    <property type="nucleotide sequence ID" value="NZ_CP078093.1"/>
</dbReference>
<reference evidence="1" key="1">
    <citation type="submission" date="2021-07" db="EMBL/GenBank/DDBJ databases">
        <title>Complete genome sequence of Crassaminicella sp. 143-21, isolated from a deep-sea hydrothermal vent.</title>
        <authorList>
            <person name="Li X."/>
        </authorList>
    </citation>
    <scope>NUCLEOTIDE SEQUENCE</scope>
    <source>
        <strain evidence="1">143-21</strain>
    </source>
</reference>